<reference evidence="4 5" key="1">
    <citation type="journal article" date="2007" name="Proc. Natl. Acad. Sci. U.S.A.">
        <title>The genome of Syntrophus aciditrophicus: life at the thermodynamic limit of microbial growth.</title>
        <authorList>
            <person name="McInerney M.J."/>
            <person name="Rohlin L."/>
            <person name="Mouttaki H."/>
            <person name="Kim U."/>
            <person name="Krupp R.S."/>
            <person name="Rios-Hernandez L."/>
            <person name="Sieber J."/>
            <person name="Struchtemeyer C.G."/>
            <person name="Bhattacharyya A."/>
            <person name="Campbell J.W."/>
            <person name="Gunsalus R.P."/>
        </authorList>
    </citation>
    <scope>NUCLEOTIDE SEQUENCE [LARGE SCALE GENOMIC DNA]</scope>
    <source>
        <strain evidence="4 5">SB</strain>
    </source>
</reference>
<protein>
    <submittedName>
        <fullName evidence="4">Two-component response regulator</fullName>
    </submittedName>
</protein>
<dbReference type="SMART" id="SM00086">
    <property type="entry name" value="PAC"/>
    <property type="match status" value="2"/>
</dbReference>
<evidence type="ECO:0000313" key="4">
    <source>
        <dbReference type="EMBL" id="ABC77624.1"/>
    </source>
</evidence>
<dbReference type="Gene3D" id="3.30.450.40">
    <property type="match status" value="1"/>
</dbReference>
<dbReference type="NCBIfam" id="TIGR00229">
    <property type="entry name" value="sensory_box"/>
    <property type="match status" value="2"/>
</dbReference>
<dbReference type="InterPro" id="IPR006674">
    <property type="entry name" value="HD_domain"/>
</dbReference>
<dbReference type="KEGG" id="sat:SYN_00099"/>
<dbReference type="InterPro" id="IPR006675">
    <property type="entry name" value="HDIG_dom"/>
</dbReference>
<dbReference type="eggNOG" id="COG2203">
    <property type="taxonomic scope" value="Bacteria"/>
</dbReference>
<accession>Q2LU62</accession>
<evidence type="ECO:0000313" key="5">
    <source>
        <dbReference type="Proteomes" id="UP000001933"/>
    </source>
</evidence>
<dbReference type="Gene3D" id="3.30.450.20">
    <property type="entry name" value="PAS domain"/>
    <property type="match status" value="2"/>
</dbReference>
<dbReference type="EMBL" id="CP000252">
    <property type="protein sequence ID" value="ABC77624.1"/>
    <property type="molecule type" value="Genomic_DNA"/>
</dbReference>
<dbReference type="CDD" id="cd00077">
    <property type="entry name" value="HDc"/>
    <property type="match status" value="1"/>
</dbReference>
<sequence length="644" mass="73240">MAVDRKNQSYNELQHISARFNQFILDNTRDLIAIHNLSDLSYEYVNPATLKALGYEKEELLAKNAIGLVHPDDKERFLIYLKEHLHNSVRHHEEFRYQKKDGVYIWLEVTIDVILENSSIVTISRDINRLKQDKEHQQSPGDLFYTLLEQAPVAIGIDRDGRNLFVNGAFLDLFGYESNAELLGASILNQVAPSFRDEIAEHLSLRSEGRVSPYWQEIQGQRKDGSIFPLLVQVYSIHLPNGPANIAFLTDLSGQKQAEAAMKQHIAAQTLILEISDIFHKLSLEDIDAMINNTLKMIGEFDNNDRSYVFLLSEDGSTITNTHEWCRQGIQAASTEIQNIPVSLYPWGMEKLHTIKHIYIPRANDLPPEAHREKEIMKAHSVQSVFIVPMILENQLIGFLGFDSVRSEKIWSKESIMILESVAHIFANAIQRKKYNLYLNQAIQVLETGLDRMQKIMMQFVSSLGTVLDIRDPHTSGHQRKVAKLAEAIAEEMKLSEDQTKGIAVAGTLHDIGTIKVPTEIMSKPQGLSDIEFELIKTHSQAGYEIVKEIDFPWPVAEAILQHHERMNGTGYPRKLAGDDILLEAKIVAVADVVEAITSHRPHRKALDIDMALDEISHNSGILYDTDVVEACMRLFREERFNWN</sequence>
<dbReference type="InterPro" id="IPR003018">
    <property type="entry name" value="GAF"/>
</dbReference>
<dbReference type="AlphaFoldDB" id="Q2LU62"/>
<dbReference type="CDD" id="cd00130">
    <property type="entry name" value="PAS"/>
    <property type="match status" value="2"/>
</dbReference>
<evidence type="ECO:0000259" key="2">
    <source>
        <dbReference type="PROSITE" id="PS51831"/>
    </source>
</evidence>
<dbReference type="SMART" id="SM00091">
    <property type="entry name" value="PAS"/>
    <property type="match status" value="2"/>
</dbReference>
<name>Q2LU62_SYNAS</name>
<gene>
    <name evidence="4" type="ORF">SYN_00099</name>
</gene>
<feature type="domain" description="HD-GYP" evidence="3">
    <location>
        <begin position="453"/>
        <end position="644"/>
    </location>
</feature>
<dbReference type="RefSeq" id="WP_011417646.1">
    <property type="nucleotide sequence ID" value="NC_007759.1"/>
</dbReference>
<dbReference type="Pfam" id="PF13426">
    <property type="entry name" value="PAS_9"/>
    <property type="match status" value="1"/>
</dbReference>
<dbReference type="SUPFAM" id="SSF55781">
    <property type="entry name" value="GAF domain-like"/>
    <property type="match status" value="1"/>
</dbReference>
<feature type="domain" description="PAS" evidence="1">
    <location>
        <begin position="17"/>
        <end position="88"/>
    </location>
</feature>
<dbReference type="SMART" id="SM00065">
    <property type="entry name" value="GAF"/>
    <property type="match status" value="1"/>
</dbReference>
<feature type="domain" description="HD" evidence="2">
    <location>
        <begin position="475"/>
        <end position="597"/>
    </location>
</feature>
<dbReference type="eggNOG" id="COG2206">
    <property type="taxonomic scope" value="Bacteria"/>
</dbReference>
<keyword evidence="5" id="KW-1185">Reference proteome</keyword>
<dbReference type="InterPro" id="IPR001610">
    <property type="entry name" value="PAC"/>
</dbReference>
<dbReference type="OrthoDB" id="9769359at2"/>
<dbReference type="PROSITE" id="PS51832">
    <property type="entry name" value="HD_GYP"/>
    <property type="match status" value="1"/>
</dbReference>
<dbReference type="InterPro" id="IPR003607">
    <property type="entry name" value="HD/PDEase_dom"/>
</dbReference>
<dbReference type="NCBIfam" id="TIGR00277">
    <property type="entry name" value="HDIG"/>
    <property type="match status" value="1"/>
</dbReference>
<dbReference type="PANTHER" id="PTHR43155">
    <property type="entry name" value="CYCLIC DI-GMP PHOSPHODIESTERASE PA4108-RELATED"/>
    <property type="match status" value="1"/>
</dbReference>
<dbReference type="Pfam" id="PF08447">
    <property type="entry name" value="PAS_3"/>
    <property type="match status" value="1"/>
</dbReference>
<dbReference type="SUPFAM" id="SSF55785">
    <property type="entry name" value="PYP-like sensor domain (PAS domain)"/>
    <property type="match status" value="2"/>
</dbReference>
<dbReference type="Pfam" id="PF13487">
    <property type="entry name" value="HD_5"/>
    <property type="match status" value="1"/>
</dbReference>
<dbReference type="PANTHER" id="PTHR43155:SF2">
    <property type="entry name" value="CYCLIC DI-GMP PHOSPHODIESTERASE PA4108"/>
    <property type="match status" value="1"/>
</dbReference>
<dbReference type="SUPFAM" id="SSF109604">
    <property type="entry name" value="HD-domain/PDEase-like"/>
    <property type="match status" value="1"/>
</dbReference>
<dbReference type="PROSITE" id="PS51831">
    <property type="entry name" value="HD"/>
    <property type="match status" value="1"/>
</dbReference>
<dbReference type="HOGENOM" id="CLU_425082_0_0_7"/>
<dbReference type="PROSITE" id="PS50112">
    <property type="entry name" value="PAS"/>
    <property type="match status" value="1"/>
</dbReference>
<dbReference type="InterPro" id="IPR035965">
    <property type="entry name" value="PAS-like_dom_sf"/>
</dbReference>
<dbReference type="InterPro" id="IPR029016">
    <property type="entry name" value="GAF-like_dom_sf"/>
</dbReference>
<dbReference type="InParanoid" id="Q2LU62"/>
<dbReference type="InterPro" id="IPR013655">
    <property type="entry name" value="PAS_fold_3"/>
</dbReference>
<organism evidence="4 5">
    <name type="scientific">Syntrophus aciditrophicus (strain SB)</name>
    <dbReference type="NCBI Taxonomy" id="56780"/>
    <lineage>
        <taxon>Bacteria</taxon>
        <taxon>Pseudomonadati</taxon>
        <taxon>Thermodesulfobacteriota</taxon>
        <taxon>Syntrophia</taxon>
        <taxon>Syntrophales</taxon>
        <taxon>Syntrophaceae</taxon>
        <taxon>Syntrophus</taxon>
    </lineage>
</organism>
<dbReference type="InterPro" id="IPR037522">
    <property type="entry name" value="HD_GYP_dom"/>
</dbReference>
<dbReference type="InterPro" id="IPR000014">
    <property type="entry name" value="PAS"/>
</dbReference>
<proteinExistence type="predicted"/>
<dbReference type="Pfam" id="PF01590">
    <property type="entry name" value="GAF"/>
    <property type="match status" value="1"/>
</dbReference>
<evidence type="ECO:0000259" key="1">
    <source>
        <dbReference type="PROSITE" id="PS50112"/>
    </source>
</evidence>
<dbReference type="Gene3D" id="1.10.3210.10">
    <property type="entry name" value="Hypothetical protein af1432"/>
    <property type="match status" value="1"/>
</dbReference>
<evidence type="ECO:0000259" key="3">
    <source>
        <dbReference type="PROSITE" id="PS51832"/>
    </source>
</evidence>
<dbReference type="STRING" id="56780.SYN_00099"/>
<dbReference type="Proteomes" id="UP000001933">
    <property type="component" value="Chromosome"/>
</dbReference>
<dbReference type="SMART" id="SM00471">
    <property type="entry name" value="HDc"/>
    <property type="match status" value="1"/>
</dbReference>